<dbReference type="InterPro" id="IPR036869">
    <property type="entry name" value="J_dom_sf"/>
</dbReference>
<feature type="region of interest" description="Disordered" evidence="2">
    <location>
        <begin position="214"/>
        <end position="266"/>
    </location>
</feature>
<evidence type="ECO:0000259" key="3">
    <source>
        <dbReference type="PROSITE" id="PS50076"/>
    </source>
</evidence>
<evidence type="ECO:0000313" key="5">
    <source>
        <dbReference type="Proteomes" id="UP000801492"/>
    </source>
</evidence>
<dbReference type="InterPro" id="IPR052594">
    <property type="entry name" value="J_domain-containing_protein"/>
</dbReference>
<dbReference type="PANTHER" id="PTHR44144">
    <property type="entry name" value="DNAJ HOMOLOG SUBFAMILY C MEMBER 9"/>
    <property type="match status" value="1"/>
</dbReference>
<evidence type="ECO:0000313" key="4">
    <source>
        <dbReference type="EMBL" id="KAF2880195.1"/>
    </source>
</evidence>
<reference evidence="4" key="1">
    <citation type="submission" date="2019-08" db="EMBL/GenBank/DDBJ databases">
        <title>The genome of the North American firefly Photinus pyralis.</title>
        <authorList>
            <consortium name="Photinus pyralis genome working group"/>
            <person name="Fallon T.R."/>
            <person name="Sander Lower S.E."/>
            <person name="Weng J.-K."/>
        </authorList>
    </citation>
    <scope>NUCLEOTIDE SEQUENCE</scope>
    <source>
        <strain evidence="4">TRF0915ILg1</strain>
        <tissue evidence="4">Whole body</tissue>
    </source>
</reference>
<dbReference type="OrthoDB" id="110024at2759"/>
<comment type="caution">
    <text evidence="4">The sequence shown here is derived from an EMBL/GenBank/DDBJ whole genome shotgun (WGS) entry which is preliminary data.</text>
</comment>
<sequence length="266" mass="31742">MSDLLEKCEEYFNTRDFYEVLKVEKKASLKEIKKAYYKLSLLVHPDRVEEARKAVATEKFKILGKIHSVLQDPNKRKVYDDCGDFDEELESLNNWMDYWRAMFKKISTKDIDNYKKEYIGSETEIYDIKRAYVGSKGSMDRILEMVPFSECDSEPRIIEIVREMVNNGEVEEYSCFFNEPQKNKNKRRRKWEQEKKEAEELNISDDDIALQIQKQQEKREKHMDDFMKQLEAKYSGDGKTKKRKSLKNSTEEDASNKNKRTTRSRK</sequence>
<dbReference type="InterPro" id="IPR001623">
    <property type="entry name" value="DnaJ_domain"/>
</dbReference>
<dbReference type="PROSITE" id="PS00636">
    <property type="entry name" value="DNAJ_1"/>
    <property type="match status" value="1"/>
</dbReference>
<dbReference type="PROSITE" id="PS50076">
    <property type="entry name" value="DNAJ_2"/>
    <property type="match status" value="1"/>
</dbReference>
<dbReference type="GO" id="GO:0031072">
    <property type="term" value="F:heat shock protein binding"/>
    <property type="evidence" value="ECO:0007669"/>
    <property type="project" value="TreeGrafter"/>
</dbReference>
<protein>
    <recommendedName>
        <fullName evidence="3">J domain-containing protein</fullName>
    </recommendedName>
</protein>
<organism evidence="4 5">
    <name type="scientific">Ignelater luminosus</name>
    <name type="common">Cucubano</name>
    <name type="synonym">Pyrophorus luminosus</name>
    <dbReference type="NCBI Taxonomy" id="2038154"/>
    <lineage>
        <taxon>Eukaryota</taxon>
        <taxon>Metazoa</taxon>
        <taxon>Ecdysozoa</taxon>
        <taxon>Arthropoda</taxon>
        <taxon>Hexapoda</taxon>
        <taxon>Insecta</taxon>
        <taxon>Pterygota</taxon>
        <taxon>Neoptera</taxon>
        <taxon>Endopterygota</taxon>
        <taxon>Coleoptera</taxon>
        <taxon>Polyphaga</taxon>
        <taxon>Elateriformia</taxon>
        <taxon>Elateroidea</taxon>
        <taxon>Elateridae</taxon>
        <taxon>Agrypninae</taxon>
        <taxon>Pyrophorini</taxon>
        <taxon>Ignelater</taxon>
    </lineage>
</organism>
<evidence type="ECO:0000256" key="1">
    <source>
        <dbReference type="ARBA" id="ARBA00022553"/>
    </source>
</evidence>
<dbReference type="InterPro" id="IPR018253">
    <property type="entry name" value="DnaJ_domain_CS"/>
</dbReference>
<dbReference type="GO" id="GO:0005737">
    <property type="term" value="C:cytoplasm"/>
    <property type="evidence" value="ECO:0007669"/>
    <property type="project" value="TreeGrafter"/>
</dbReference>
<feature type="compositionally biased region" description="Basic residues" evidence="2">
    <location>
        <begin position="257"/>
        <end position="266"/>
    </location>
</feature>
<dbReference type="SMART" id="SM00271">
    <property type="entry name" value="DnaJ"/>
    <property type="match status" value="1"/>
</dbReference>
<dbReference type="SUPFAM" id="SSF46565">
    <property type="entry name" value="Chaperone J-domain"/>
    <property type="match status" value="1"/>
</dbReference>
<accession>A0A8K0CAL9</accession>
<dbReference type="EMBL" id="VTPC01091012">
    <property type="protein sequence ID" value="KAF2880195.1"/>
    <property type="molecule type" value="Genomic_DNA"/>
</dbReference>
<dbReference type="PRINTS" id="PR00625">
    <property type="entry name" value="JDOMAIN"/>
</dbReference>
<dbReference type="Pfam" id="PF00226">
    <property type="entry name" value="DnaJ"/>
    <property type="match status" value="1"/>
</dbReference>
<keyword evidence="1" id="KW-0597">Phosphoprotein</keyword>
<dbReference type="Proteomes" id="UP000801492">
    <property type="component" value="Unassembled WGS sequence"/>
</dbReference>
<dbReference type="FunFam" id="1.10.287.110:FF:000035">
    <property type="entry name" value="DnaJ homolog subfamily C member 9"/>
    <property type="match status" value="1"/>
</dbReference>
<keyword evidence="5" id="KW-1185">Reference proteome</keyword>
<evidence type="ECO:0000256" key="2">
    <source>
        <dbReference type="SAM" id="MobiDB-lite"/>
    </source>
</evidence>
<gene>
    <name evidence="4" type="ORF">ILUMI_25996</name>
</gene>
<proteinExistence type="predicted"/>
<dbReference type="CDD" id="cd06257">
    <property type="entry name" value="DnaJ"/>
    <property type="match status" value="1"/>
</dbReference>
<dbReference type="Gene3D" id="1.10.287.110">
    <property type="entry name" value="DnaJ domain"/>
    <property type="match status" value="1"/>
</dbReference>
<feature type="compositionally biased region" description="Basic and acidic residues" evidence="2">
    <location>
        <begin position="215"/>
        <end position="239"/>
    </location>
</feature>
<dbReference type="PANTHER" id="PTHR44144:SF1">
    <property type="entry name" value="DNAJ HOMOLOG SUBFAMILY C MEMBER 9"/>
    <property type="match status" value="1"/>
</dbReference>
<feature type="domain" description="J" evidence="3">
    <location>
        <begin position="16"/>
        <end position="83"/>
    </location>
</feature>
<dbReference type="GO" id="GO:0005634">
    <property type="term" value="C:nucleus"/>
    <property type="evidence" value="ECO:0007669"/>
    <property type="project" value="TreeGrafter"/>
</dbReference>
<dbReference type="AlphaFoldDB" id="A0A8K0CAL9"/>
<dbReference type="InterPro" id="IPR056453">
    <property type="entry name" value="HTH_DNAJC9"/>
</dbReference>
<dbReference type="Pfam" id="PF23302">
    <property type="entry name" value="HTH_DNAJC9"/>
    <property type="match status" value="1"/>
</dbReference>
<name>A0A8K0CAL9_IGNLU</name>